<dbReference type="EMBL" id="CP071795">
    <property type="protein sequence ID" value="QTD36468.1"/>
    <property type="molecule type" value="Genomic_DNA"/>
</dbReference>
<sequence length="113" mass="12952">MIGFELNINKKKISAALENGVVSIILTKLSDEFIDSIDLDFTGLNTSEKGNEEALDWYKSQLKVGDELTIKVKDIPKNSLPKEVRKKNRTLENERKLKTYRTLKKELEEQGLI</sequence>
<keyword evidence="2" id="KW-1185">Reference proteome</keyword>
<evidence type="ECO:0008006" key="3">
    <source>
        <dbReference type="Google" id="ProtNLM"/>
    </source>
</evidence>
<name>A0ABX7ST19_9FLAO</name>
<organism evidence="1 2">
    <name type="scientific">Polaribacter batillariae</name>
    <dbReference type="NCBI Taxonomy" id="2808900"/>
    <lineage>
        <taxon>Bacteria</taxon>
        <taxon>Pseudomonadati</taxon>
        <taxon>Bacteroidota</taxon>
        <taxon>Flavobacteriia</taxon>
        <taxon>Flavobacteriales</taxon>
        <taxon>Flavobacteriaceae</taxon>
    </lineage>
</organism>
<evidence type="ECO:0000313" key="1">
    <source>
        <dbReference type="EMBL" id="QTD36468.1"/>
    </source>
</evidence>
<gene>
    <name evidence="1" type="ORF">JL193_09905</name>
</gene>
<accession>A0ABX7ST19</accession>
<protein>
    <recommendedName>
        <fullName evidence="3">S1 motif domain-containing protein</fullName>
    </recommendedName>
</protein>
<dbReference type="RefSeq" id="WP_207970655.1">
    <property type="nucleotide sequence ID" value="NZ_CP071795.1"/>
</dbReference>
<reference evidence="1 2" key="1">
    <citation type="submission" date="2021-03" db="EMBL/GenBank/DDBJ databases">
        <title>Complete genome of Polaribacter_sp.G4M1.</title>
        <authorList>
            <person name="Jeong S.W."/>
            <person name="Bae J.W."/>
        </authorList>
    </citation>
    <scope>NUCLEOTIDE SEQUENCE [LARGE SCALE GENOMIC DNA]</scope>
    <source>
        <strain evidence="1 2">G4M1</strain>
    </source>
</reference>
<proteinExistence type="predicted"/>
<evidence type="ECO:0000313" key="2">
    <source>
        <dbReference type="Proteomes" id="UP000663935"/>
    </source>
</evidence>
<dbReference type="Proteomes" id="UP000663935">
    <property type="component" value="Chromosome"/>
</dbReference>